<feature type="domain" description="PAS" evidence="2">
    <location>
        <begin position="284"/>
        <end position="336"/>
    </location>
</feature>
<feature type="transmembrane region" description="Helical" evidence="1">
    <location>
        <begin position="188"/>
        <end position="206"/>
    </location>
</feature>
<feature type="transmembrane region" description="Helical" evidence="1">
    <location>
        <begin position="116"/>
        <end position="138"/>
    </location>
</feature>
<keyword evidence="1" id="KW-0472">Membrane</keyword>
<feature type="domain" description="GGDEF" evidence="5">
    <location>
        <begin position="446"/>
        <end position="576"/>
    </location>
</feature>
<dbReference type="Pfam" id="PF17159">
    <property type="entry name" value="MASE3"/>
    <property type="match status" value="1"/>
</dbReference>
<dbReference type="SMART" id="SM00267">
    <property type="entry name" value="GGDEF"/>
    <property type="match status" value="1"/>
</dbReference>
<dbReference type="EMBL" id="CP106878">
    <property type="protein sequence ID" value="WAA09041.1"/>
    <property type="molecule type" value="Genomic_DNA"/>
</dbReference>
<dbReference type="SUPFAM" id="SSF141868">
    <property type="entry name" value="EAL domain-like"/>
    <property type="match status" value="1"/>
</dbReference>
<accession>A0A9E8LTR9</accession>
<dbReference type="Proteomes" id="UP001164718">
    <property type="component" value="Chromosome"/>
</dbReference>
<dbReference type="InterPro" id="IPR035919">
    <property type="entry name" value="EAL_sf"/>
</dbReference>
<evidence type="ECO:0000259" key="2">
    <source>
        <dbReference type="PROSITE" id="PS50112"/>
    </source>
</evidence>
<sequence length="847" mass="97399">MKNRLPIHLNKREQIATTMTIFVFLSSYFLIVLFQNHLFIYDENHFLALHILLELTSIIIAFTIAIQSWIFFPYSRLKTDLNTFIAFFSIGILDFFHMMTYHGMPGLILVDSSVNLATWFWIIARFTQSIFMFIFIAGKNKETANQRKKPLLFSLLYVSFVSAVLILSTDTLPILVVEGEGTTMLKKALEYFIAAVIALSIIRLFIHYIKERTLATLDIILALVFLLNSELIFSSYLSVYDSINLLGHLYKIIGYVYFMKGIYVTNMKTPFEALLKTRTALRKRENQIQAITDSLGEGIFVLDKNRKLIFINPEGERLLGYKKQEIIGKEIHNFIHAHGENGDHMMDAEDCPIHRCIQVKTTVRTDDDIFIRKDGQKMAVSYTATPLIENNEIVGSVVAFQNITQQKQYVKKIKQQAYYDLLTGLPNRLYFLEKLNEEITNATITDQFAVLYFDLDNFKNINDSYGHIVGDRLLRLIGKRLGSVHPDLFVSHNSGDEFALFLKGDKKGVERVAKKCIEVINHPFSIDGLEIFTSASIGISMFPYDGVEGTKLLQVADIALYEAKKMGKNRYVFYNDELEKRRIRTAWIEQHLYTAISNGEISVYYQPIVDLHTKEIFGLEALARWKHPKSGFIPPSEFIQVAENNGLIIPIGTFVMETAAKDLRNLHNSGFDHLYISINLSLKQLKHPEFIQRIISLPEKYQLKPEHFQFEITETVALFEDPDLVRIIHQLKNRQFRIAIDDFGKGFSSIGYLKQIAVDTIKIDKSYVFDICSNEETAKLTNAIIAMANFLQLKIIAEGVELSEHVRFLNKHQNVLGQGYYFSRPIPFDQMNDFLQKHTTAVKSDWG</sequence>
<keyword evidence="1" id="KW-0812">Transmembrane</keyword>
<dbReference type="PROSITE" id="PS50112">
    <property type="entry name" value="PAS"/>
    <property type="match status" value="1"/>
</dbReference>
<reference evidence="6" key="1">
    <citation type="submission" date="2022-09" db="EMBL/GenBank/DDBJ databases">
        <title>Complete Genomes of Fervidibacillus albus and Fervidibacillus halotolerans isolated from tidal flat sediments.</title>
        <authorList>
            <person name="Kwon K.K."/>
            <person name="Yang S.-H."/>
            <person name="Park M.J."/>
            <person name="Oh H.-M."/>
        </authorList>
    </citation>
    <scope>NUCLEOTIDE SEQUENCE</scope>
    <source>
        <strain evidence="6">MEBiC13591</strain>
    </source>
</reference>
<feature type="transmembrane region" description="Helical" evidence="1">
    <location>
        <begin position="213"/>
        <end position="233"/>
    </location>
</feature>
<evidence type="ECO:0000313" key="6">
    <source>
        <dbReference type="EMBL" id="WAA09041.1"/>
    </source>
</evidence>
<evidence type="ECO:0000259" key="4">
    <source>
        <dbReference type="PROSITE" id="PS50883"/>
    </source>
</evidence>
<dbReference type="SMART" id="SM00091">
    <property type="entry name" value="PAS"/>
    <property type="match status" value="1"/>
</dbReference>
<gene>
    <name evidence="6" type="ORF">OE104_10605</name>
</gene>
<dbReference type="NCBIfam" id="TIGR00254">
    <property type="entry name" value="GGDEF"/>
    <property type="match status" value="1"/>
</dbReference>
<dbReference type="Gene3D" id="3.30.450.20">
    <property type="entry name" value="PAS domain"/>
    <property type="match status" value="1"/>
</dbReference>
<dbReference type="PANTHER" id="PTHR44757:SF2">
    <property type="entry name" value="BIOFILM ARCHITECTURE MAINTENANCE PROTEIN MBAA"/>
    <property type="match status" value="1"/>
</dbReference>
<protein>
    <submittedName>
        <fullName evidence="6">EAL domain-containing protein</fullName>
    </submittedName>
</protein>
<feature type="transmembrane region" description="Helical" evidence="1">
    <location>
        <begin position="150"/>
        <end position="168"/>
    </location>
</feature>
<dbReference type="PROSITE" id="PS50887">
    <property type="entry name" value="GGDEF"/>
    <property type="match status" value="1"/>
</dbReference>
<dbReference type="Pfam" id="PF00990">
    <property type="entry name" value="GGDEF"/>
    <property type="match status" value="1"/>
</dbReference>
<organism evidence="6 7">
    <name type="scientific">Fervidibacillus albus</name>
    <dbReference type="NCBI Taxonomy" id="2980026"/>
    <lineage>
        <taxon>Bacteria</taxon>
        <taxon>Bacillati</taxon>
        <taxon>Bacillota</taxon>
        <taxon>Bacilli</taxon>
        <taxon>Bacillales</taxon>
        <taxon>Bacillaceae</taxon>
        <taxon>Fervidibacillus</taxon>
    </lineage>
</organism>
<dbReference type="Gene3D" id="3.20.20.450">
    <property type="entry name" value="EAL domain"/>
    <property type="match status" value="1"/>
</dbReference>
<dbReference type="PROSITE" id="PS50113">
    <property type="entry name" value="PAC"/>
    <property type="match status" value="1"/>
</dbReference>
<dbReference type="SUPFAM" id="SSF55073">
    <property type="entry name" value="Nucleotide cyclase"/>
    <property type="match status" value="1"/>
</dbReference>
<feature type="domain" description="EAL" evidence="4">
    <location>
        <begin position="585"/>
        <end position="839"/>
    </location>
</feature>
<dbReference type="InterPro" id="IPR001633">
    <property type="entry name" value="EAL_dom"/>
</dbReference>
<dbReference type="PROSITE" id="PS50883">
    <property type="entry name" value="EAL"/>
    <property type="match status" value="1"/>
</dbReference>
<dbReference type="InterPro" id="IPR000014">
    <property type="entry name" value="PAS"/>
</dbReference>
<evidence type="ECO:0000259" key="3">
    <source>
        <dbReference type="PROSITE" id="PS50113"/>
    </source>
</evidence>
<dbReference type="InterPro" id="IPR029787">
    <property type="entry name" value="Nucleotide_cyclase"/>
</dbReference>
<dbReference type="CDD" id="cd01948">
    <property type="entry name" value="EAL"/>
    <property type="match status" value="1"/>
</dbReference>
<feature type="transmembrane region" description="Helical" evidence="1">
    <location>
        <begin position="84"/>
        <end position="104"/>
    </location>
</feature>
<dbReference type="InterPro" id="IPR000160">
    <property type="entry name" value="GGDEF_dom"/>
</dbReference>
<keyword evidence="7" id="KW-1185">Reference proteome</keyword>
<dbReference type="AlphaFoldDB" id="A0A9E8LTR9"/>
<dbReference type="InterPro" id="IPR000700">
    <property type="entry name" value="PAS-assoc_C"/>
</dbReference>
<dbReference type="InterPro" id="IPR043128">
    <property type="entry name" value="Rev_trsase/Diguanyl_cyclase"/>
</dbReference>
<dbReference type="CDD" id="cd00130">
    <property type="entry name" value="PAS"/>
    <property type="match status" value="1"/>
</dbReference>
<dbReference type="InterPro" id="IPR033425">
    <property type="entry name" value="MASE3"/>
</dbReference>
<dbReference type="InterPro" id="IPR052155">
    <property type="entry name" value="Biofilm_reg_signaling"/>
</dbReference>
<name>A0A9E8LTR9_9BACI</name>
<dbReference type="CDD" id="cd01949">
    <property type="entry name" value="GGDEF"/>
    <property type="match status" value="1"/>
</dbReference>
<feature type="transmembrane region" description="Helical" evidence="1">
    <location>
        <begin position="47"/>
        <end position="72"/>
    </location>
</feature>
<dbReference type="NCBIfam" id="TIGR00229">
    <property type="entry name" value="sensory_box"/>
    <property type="match status" value="1"/>
</dbReference>
<dbReference type="SUPFAM" id="SSF55785">
    <property type="entry name" value="PYP-like sensor domain (PAS domain)"/>
    <property type="match status" value="1"/>
</dbReference>
<dbReference type="Pfam" id="PF13426">
    <property type="entry name" value="PAS_9"/>
    <property type="match status" value="1"/>
</dbReference>
<feature type="transmembrane region" description="Helical" evidence="1">
    <location>
        <begin position="21"/>
        <end position="41"/>
    </location>
</feature>
<dbReference type="Gene3D" id="3.30.70.270">
    <property type="match status" value="1"/>
</dbReference>
<feature type="domain" description="PAC" evidence="3">
    <location>
        <begin position="364"/>
        <end position="415"/>
    </location>
</feature>
<evidence type="ECO:0000313" key="7">
    <source>
        <dbReference type="Proteomes" id="UP001164718"/>
    </source>
</evidence>
<dbReference type="SMART" id="SM00052">
    <property type="entry name" value="EAL"/>
    <property type="match status" value="1"/>
</dbReference>
<evidence type="ECO:0000259" key="5">
    <source>
        <dbReference type="PROSITE" id="PS50887"/>
    </source>
</evidence>
<dbReference type="PANTHER" id="PTHR44757">
    <property type="entry name" value="DIGUANYLATE CYCLASE DGCP"/>
    <property type="match status" value="1"/>
</dbReference>
<proteinExistence type="predicted"/>
<dbReference type="KEGG" id="faf:OE104_10605"/>
<dbReference type="InterPro" id="IPR035965">
    <property type="entry name" value="PAS-like_dom_sf"/>
</dbReference>
<dbReference type="Pfam" id="PF00563">
    <property type="entry name" value="EAL"/>
    <property type="match status" value="1"/>
</dbReference>
<evidence type="ECO:0000256" key="1">
    <source>
        <dbReference type="SAM" id="Phobius"/>
    </source>
</evidence>
<keyword evidence="1" id="KW-1133">Transmembrane helix</keyword>
<dbReference type="RefSeq" id="WP_275416826.1">
    <property type="nucleotide sequence ID" value="NZ_CP106878.1"/>
</dbReference>